<keyword evidence="1 2" id="KW-0808">Transferase</keyword>
<dbReference type="Gene3D" id="1.20.120.1760">
    <property type="match status" value="1"/>
</dbReference>
<name>A0A1G2ACA1_9BACT</name>
<reference evidence="4 5" key="1">
    <citation type="journal article" date="2016" name="Nat. Commun.">
        <title>Thousands of microbial genomes shed light on interconnected biogeochemical processes in an aquifer system.</title>
        <authorList>
            <person name="Anantharaman K."/>
            <person name="Brown C.T."/>
            <person name="Hug L.A."/>
            <person name="Sharon I."/>
            <person name="Castelle C.J."/>
            <person name="Probst A.J."/>
            <person name="Thomas B.C."/>
            <person name="Singh A."/>
            <person name="Wilkins M.J."/>
            <person name="Karaoz U."/>
            <person name="Brodie E.L."/>
            <person name="Williams K.H."/>
            <person name="Hubbard S.S."/>
            <person name="Banfield J.F."/>
        </authorList>
    </citation>
    <scope>NUCLEOTIDE SEQUENCE [LARGE SCALE GENOMIC DNA]</scope>
</reference>
<accession>A0A1G2ACA1</accession>
<dbReference type="EMBL" id="MHJU01000003">
    <property type="protein sequence ID" value="OGY74116.1"/>
    <property type="molecule type" value="Genomic_DNA"/>
</dbReference>
<dbReference type="InterPro" id="IPR000462">
    <property type="entry name" value="CDP-OH_P_trans"/>
</dbReference>
<dbReference type="PROSITE" id="PS00379">
    <property type="entry name" value="CDP_ALCOHOL_P_TRANSF"/>
    <property type="match status" value="1"/>
</dbReference>
<keyword evidence="3" id="KW-0472">Membrane</keyword>
<evidence type="ECO:0000313" key="4">
    <source>
        <dbReference type="EMBL" id="OGY74116.1"/>
    </source>
</evidence>
<dbReference type="GO" id="GO:0016020">
    <property type="term" value="C:membrane"/>
    <property type="evidence" value="ECO:0007669"/>
    <property type="project" value="InterPro"/>
</dbReference>
<feature type="transmembrane region" description="Helical" evidence="3">
    <location>
        <begin position="34"/>
        <end position="54"/>
    </location>
</feature>
<dbReference type="Proteomes" id="UP000178315">
    <property type="component" value="Unassembled WGS sequence"/>
</dbReference>
<dbReference type="InterPro" id="IPR048254">
    <property type="entry name" value="CDP_ALCOHOL_P_TRANSF_CS"/>
</dbReference>
<gene>
    <name evidence="4" type="ORF">A3H61_04245</name>
</gene>
<dbReference type="GO" id="GO:0008654">
    <property type="term" value="P:phospholipid biosynthetic process"/>
    <property type="evidence" value="ECO:0007669"/>
    <property type="project" value="InterPro"/>
</dbReference>
<dbReference type="AlphaFoldDB" id="A0A1G2ACA1"/>
<evidence type="ECO:0000256" key="1">
    <source>
        <dbReference type="ARBA" id="ARBA00022679"/>
    </source>
</evidence>
<keyword evidence="3" id="KW-1133">Transmembrane helix</keyword>
<dbReference type="Pfam" id="PF01066">
    <property type="entry name" value="CDP-OH_P_transf"/>
    <property type="match status" value="1"/>
</dbReference>
<evidence type="ECO:0000313" key="5">
    <source>
        <dbReference type="Proteomes" id="UP000178315"/>
    </source>
</evidence>
<comment type="caution">
    <text evidence="4">The sequence shown here is derived from an EMBL/GenBank/DDBJ whole genome shotgun (WGS) entry which is preliminary data.</text>
</comment>
<comment type="similarity">
    <text evidence="2">Belongs to the CDP-alcohol phosphatidyltransferase class-I family.</text>
</comment>
<feature type="transmembrane region" description="Helical" evidence="3">
    <location>
        <begin position="100"/>
        <end position="133"/>
    </location>
</feature>
<evidence type="ECO:0000256" key="2">
    <source>
        <dbReference type="RuleBase" id="RU003750"/>
    </source>
</evidence>
<evidence type="ECO:0000256" key="3">
    <source>
        <dbReference type="SAM" id="Phobius"/>
    </source>
</evidence>
<feature type="transmembrane region" description="Helical" evidence="3">
    <location>
        <begin position="153"/>
        <end position="175"/>
    </location>
</feature>
<dbReference type="GO" id="GO:0016780">
    <property type="term" value="F:phosphotransferase activity, for other substituted phosphate groups"/>
    <property type="evidence" value="ECO:0007669"/>
    <property type="project" value="InterPro"/>
</dbReference>
<evidence type="ECO:0008006" key="6">
    <source>
        <dbReference type="Google" id="ProtNLM"/>
    </source>
</evidence>
<keyword evidence="3" id="KW-0812">Transmembrane</keyword>
<organism evidence="4 5">
    <name type="scientific">Candidatus Jacksonbacteria bacterium RIFCSPLOWO2_02_FULL_44_20</name>
    <dbReference type="NCBI Taxonomy" id="1798460"/>
    <lineage>
        <taxon>Bacteria</taxon>
        <taxon>Candidatus Jacksoniibacteriota</taxon>
    </lineage>
</organism>
<proteinExistence type="inferred from homology"/>
<dbReference type="InterPro" id="IPR043130">
    <property type="entry name" value="CDP-OH_PTrfase_TM_dom"/>
</dbReference>
<protein>
    <recommendedName>
        <fullName evidence="6">CDP-alcohol phosphatidyltransferase</fullName>
    </recommendedName>
</protein>
<sequence>MFSYYPSLQGVYTRLFSPLARFFHNYCRFKPHHVSILSGVFGIAAAFLIGFRYLAFGISLFLISLLLDATDGAIARIYNQASRGGVLTDRIIDWILELSILIAFAYGGFVSITLAIFVAAAVCLARIGIFISGIDLGFRRTVFLFSPLIGFETSSYLSGGAQIAAFVVNVGKFFMRKYDSQKLR</sequence>